<organism evidence="2">
    <name type="scientific">Guillardia theta (strain CCMP2712)</name>
    <name type="common">Cryptophyte</name>
    <dbReference type="NCBI Taxonomy" id="905079"/>
    <lineage>
        <taxon>Eukaryota</taxon>
        <taxon>Cryptophyceae</taxon>
        <taxon>Pyrenomonadales</taxon>
        <taxon>Geminigeraceae</taxon>
        <taxon>Guillardia</taxon>
    </lineage>
</organism>
<dbReference type="OrthoDB" id="6022711at2759"/>
<sequence length="419" mass="45459">MAEAAGKNLLDEMLEEATEAQKNSAFGAGSGYSQEQLSHASPSECMAADNYGLRPPSLTGNSEFFTCKYSCGFSGEFEAVDAHERQGDCVQRVVASESAAEGYVMSPQSGTFGGLFSDSFTVDRSFTSYVTRMPQLPPKPCTDCSYAKAQSEALSKRLEDLINAKYQNQIIVKEILVPVPQVKVVERVVDRYIEVPVERIVKEMIEVPVPVEKIVIREVPVEKIVEKVIVKEVEKIVERIGLGLGLEETVDGRIYVADIVEGFAASRNGQIRVNDTIIGIDGMDVIANGLNLKTLINHTLGPEGSSCSLSLSRDGYQFTVKLTRVDGSQMLRSPDTSIYGPNSCTMDATPHTHLFSCSNSGSPQQPETFFTTLPPILSQESVHACEWSSSGWMVGLLRGCEHGEQGAGAAGQHDGFLVL</sequence>
<dbReference type="PROSITE" id="PS50106">
    <property type="entry name" value="PDZ"/>
    <property type="match status" value="1"/>
</dbReference>
<dbReference type="EMBL" id="JH993104">
    <property type="protein sequence ID" value="EKX34727.1"/>
    <property type="molecule type" value="Genomic_DNA"/>
</dbReference>
<dbReference type="SUPFAM" id="SSF50156">
    <property type="entry name" value="PDZ domain-like"/>
    <property type="match status" value="1"/>
</dbReference>
<dbReference type="RefSeq" id="XP_005821707.1">
    <property type="nucleotide sequence ID" value="XM_005821650.1"/>
</dbReference>
<evidence type="ECO:0000313" key="3">
    <source>
        <dbReference type="EnsemblProtists" id="EKX34727"/>
    </source>
</evidence>
<reference evidence="2 4" key="1">
    <citation type="journal article" date="2012" name="Nature">
        <title>Algal genomes reveal evolutionary mosaicism and the fate of nucleomorphs.</title>
        <authorList>
            <consortium name="DOE Joint Genome Institute"/>
            <person name="Curtis B.A."/>
            <person name="Tanifuji G."/>
            <person name="Burki F."/>
            <person name="Gruber A."/>
            <person name="Irimia M."/>
            <person name="Maruyama S."/>
            <person name="Arias M.C."/>
            <person name="Ball S.G."/>
            <person name="Gile G.H."/>
            <person name="Hirakawa Y."/>
            <person name="Hopkins J.F."/>
            <person name="Kuo A."/>
            <person name="Rensing S.A."/>
            <person name="Schmutz J."/>
            <person name="Symeonidi A."/>
            <person name="Elias M."/>
            <person name="Eveleigh R.J."/>
            <person name="Herman E.K."/>
            <person name="Klute M.J."/>
            <person name="Nakayama T."/>
            <person name="Obornik M."/>
            <person name="Reyes-Prieto A."/>
            <person name="Armbrust E.V."/>
            <person name="Aves S.J."/>
            <person name="Beiko R.G."/>
            <person name="Coutinho P."/>
            <person name="Dacks J.B."/>
            <person name="Durnford D.G."/>
            <person name="Fast N.M."/>
            <person name="Green B.R."/>
            <person name="Grisdale C.J."/>
            <person name="Hempel F."/>
            <person name="Henrissat B."/>
            <person name="Hoppner M.P."/>
            <person name="Ishida K."/>
            <person name="Kim E."/>
            <person name="Koreny L."/>
            <person name="Kroth P.G."/>
            <person name="Liu Y."/>
            <person name="Malik S.B."/>
            <person name="Maier U.G."/>
            <person name="McRose D."/>
            <person name="Mock T."/>
            <person name="Neilson J.A."/>
            <person name="Onodera N.T."/>
            <person name="Poole A.M."/>
            <person name="Pritham E.J."/>
            <person name="Richards T.A."/>
            <person name="Rocap G."/>
            <person name="Roy S.W."/>
            <person name="Sarai C."/>
            <person name="Schaack S."/>
            <person name="Shirato S."/>
            <person name="Slamovits C.H."/>
            <person name="Spencer D.F."/>
            <person name="Suzuki S."/>
            <person name="Worden A.Z."/>
            <person name="Zauner S."/>
            <person name="Barry K."/>
            <person name="Bell C."/>
            <person name="Bharti A.K."/>
            <person name="Crow J.A."/>
            <person name="Grimwood J."/>
            <person name="Kramer R."/>
            <person name="Lindquist E."/>
            <person name="Lucas S."/>
            <person name="Salamov A."/>
            <person name="McFadden G.I."/>
            <person name="Lane C.E."/>
            <person name="Keeling P.J."/>
            <person name="Gray M.W."/>
            <person name="Grigoriev I.V."/>
            <person name="Archibald J.M."/>
        </authorList>
    </citation>
    <scope>NUCLEOTIDE SEQUENCE</scope>
    <source>
        <strain evidence="2 4">CCMP2712</strain>
    </source>
</reference>
<dbReference type="Proteomes" id="UP000011087">
    <property type="component" value="Unassembled WGS sequence"/>
</dbReference>
<dbReference type="HOGENOM" id="CLU_656306_0_0_1"/>
<evidence type="ECO:0000259" key="1">
    <source>
        <dbReference type="PROSITE" id="PS50106"/>
    </source>
</evidence>
<evidence type="ECO:0000313" key="2">
    <source>
        <dbReference type="EMBL" id="EKX34727.1"/>
    </source>
</evidence>
<dbReference type="InterPro" id="IPR001478">
    <property type="entry name" value="PDZ"/>
</dbReference>
<dbReference type="InterPro" id="IPR036034">
    <property type="entry name" value="PDZ_sf"/>
</dbReference>
<dbReference type="KEGG" id="gtt:GUITHDRAFT_147041"/>
<keyword evidence="4" id="KW-1185">Reference proteome</keyword>
<dbReference type="Gene3D" id="2.30.42.10">
    <property type="match status" value="1"/>
</dbReference>
<dbReference type="GeneID" id="17291455"/>
<feature type="domain" description="PDZ" evidence="1">
    <location>
        <begin position="230"/>
        <end position="288"/>
    </location>
</feature>
<dbReference type="Pfam" id="PF00595">
    <property type="entry name" value="PDZ"/>
    <property type="match status" value="1"/>
</dbReference>
<dbReference type="AlphaFoldDB" id="L1IF73"/>
<reference evidence="3" key="3">
    <citation type="submission" date="2015-06" db="UniProtKB">
        <authorList>
            <consortium name="EnsemblProtists"/>
        </authorList>
    </citation>
    <scope>IDENTIFICATION</scope>
</reference>
<dbReference type="SMART" id="SM00228">
    <property type="entry name" value="PDZ"/>
    <property type="match status" value="1"/>
</dbReference>
<protein>
    <recommendedName>
        <fullName evidence="1">PDZ domain-containing protein</fullName>
    </recommendedName>
</protein>
<evidence type="ECO:0000313" key="4">
    <source>
        <dbReference type="Proteomes" id="UP000011087"/>
    </source>
</evidence>
<accession>L1IF73</accession>
<dbReference type="EnsemblProtists" id="EKX34727">
    <property type="protein sequence ID" value="EKX34727"/>
    <property type="gene ID" value="GUITHDRAFT_147041"/>
</dbReference>
<reference evidence="4" key="2">
    <citation type="submission" date="2012-11" db="EMBL/GenBank/DDBJ databases">
        <authorList>
            <person name="Kuo A."/>
            <person name="Curtis B.A."/>
            <person name="Tanifuji G."/>
            <person name="Burki F."/>
            <person name="Gruber A."/>
            <person name="Irimia M."/>
            <person name="Maruyama S."/>
            <person name="Arias M.C."/>
            <person name="Ball S.G."/>
            <person name="Gile G.H."/>
            <person name="Hirakawa Y."/>
            <person name="Hopkins J.F."/>
            <person name="Rensing S.A."/>
            <person name="Schmutz J."/>
            <person name="Symeonidi A."/>
            <person name="Elias M."/>
            <person name="Eveleigh R.J."/>
            <person name="Herman E.K."/>
            <person name="Klute M.J."/>
            <person name="Nakayama T."/>
            <person name="Obornik M."/>
            <person name="Reyes-Prieto A."/>
            <person name="Armbrust E.V."/>
            <person name="Aves S.J."/>
            <person name="Beiko R.G."/>
            <person name="Coutinho P."/>
            <person name="Dacks J.B."/>
            <person name="Durnford D.G."/>
            <person name="Fast N.M."/>
            <person name="Green B.R."/>
            <person name="Grisdale C."/>
            <person name="Hempe F."/>
            <person name="Henrissat B."/>
            <person name="Hoppner M.P."/>
            <person name="Ishida K.-I."/>
            <person name="Kim E."/>
            <person name="Koreny L."/>
            <person name="Kroth P.G."/>
            <person name="Liu Y."/>
            <person name="Malik S.-B."/>
            <person name="Maier U.G."/>
            <person name="McRose D."/>
            <person name="Mock T."/>
            <person name="Neilson J.A."/>
            <person name="Onodera N.T."/>
            <person name="Poole A.M."/>
            <person name="Pritham E.J."/>
            <person name="Richards T.A."/>
            <person name="Rocap G."/>
            <person name="Roy S.W."/>
            <person name="Sarai C."/>
            <person name="Schaack S."/>
            <person name="Shirato S."/>
            <person name="Slamovits C.H."/>
            <person name="Spencer D.F."/>
            <person name="Suzuki S."/>
            <person name="Worden A.Z."/>
            <person name="Zauner S."/>
            <person name="Barry K."/>
            <person name="Bell C."/>
            <person name="Bharti A.K."/>
            <person name="Crow J.A."/>
            <person name="Grimwood J."/>
            <person name="Kramer R."/>
            <person name="Lindquist E."/>
            <person name="Lucas S."/>
            <person name="Salamov A."/>
            <person name="McFadden G.I."/>
            <person name="Lane C.E."/>
            <person name="Keeling P.J."/>
            <person name="Gray M.W."/>
            <person name="Grigoriev I.V."/>
            <person name="Archibald J.M."/>
        </authorList>
    </citation>
    <scope>NUCLEOTIDE SEQUENCE</scope>
    <source>
        <strain evidence="4">CCMP2712</strain>
    </source>
</reference>
<name>L1IF73_GUITC</name>
<dbReference type="PaxDb" id="55529-EKX34727"/>
<proteinExistence type="predicted"/>
<gene>
    <name evidence="2" type="ORF">GUITHDRAFT_147041</name>
</gene>